<dbReference type="CDD" id="cd01878">
    <property type="entry name" value="HflX"/>
    <property type="match status" value="1"/>
</dbReference>
<evidence type="ECO:0000256" key="7">
    <source>
        <dbReference type="PIRSR" id="PIRSR006809-1"/>
    </source>
</evidence>
<dbReference type="PANTHER" id="PTHR10229:SF0">
    <property type="entry name" value="GTP-BINDING PROTEIN 6-RELATED"/>
    <property type="match status" value="1"/>
</dbReference>
<dbReference type="RefSeq" id="WP_156574829.1">
    <property type="nucleotide sequence ID" value="NZ_CP046415.1"/>
</dbReference>
<evidence type="ECO:0000256" key="6">
    <source>
        <dbReference type="HAMAP-Rule" id="MF_00900"/>
    </source>
</evidence>
<proteinExistence type="inferred from homology"/>
<dbReference type="FunFam" id="3.40.50.300:FF:000173">
    <property type="entry name" value="GTPase HflX"/>
    <property type="match status" value="1"/>
</dbReference>
<dbReference type="EMBL" id="CP046415">
    <property type="protein sequence ID" value="QGT79124.1"/>
    <property type="molecule type" value="Genomic_DNA"/>
</dbReference>
<sequence>MEFFERHQGGERAVLLHVEQRAVDSNEDLTEFRELVSSAGAEILAESTVNRQTPDPRLFIGKGKAEELAELVAAHEAELVIVNAQLSPSQERNLERLVKCRVLDRTGLILDIFAQRARSHEGKLQVELAQLNHLATRLVRGWTHLERQRGGSIGLRGPGETQLEMDRRLLGGRIKQLKERIARVRRQRAEGRKGRQQSDVPTVALVGYTNAGKSTLFNALTVAESFAADQLFATLDTTLRRVEMNPQLTVVFADTVGFIRHLPHELVSAFRSTLEETLEADLLLHVVDAASPERDRQIEDVEVVLEEIGAGKMPRLTVMNKIDQLEDGAVRVDRDAAGLPSRVWVSAKESLGLDELREALAERLEPSSVTRRLFIPMADGRLYAQLQGEGAVLEESVDEDGWHLEINLPVARWGQLLKKEPALADMVLDAPEPAPPEPFEVVLADREPGH</sequence>
<dbReference type="GO" id="GO:0005737">
    <property type="term" value="C:cytoplasm"/>
    <property type="evidence" value="ECO:0007669"/>
    <property type="project" value="UniProtKB-SubCell"/>
</dbReference>
<keyword evidence="9" id="KW-0175">Coiled coil</keyword>
<keyword evidence="12" id="KW-1185">Reference proteome</keyword>
<dbReference type="InterPro" id="IPR032305">
    <property type="entry name" value="GTP-bd_M"/>
</dbReference>
<organism evidence="11 12">
    <name type="scientific">Guyparkeria halophila</name>
    <dbReference type="NCBI Taxonomy" id="47960"/>
    <lineage>
        <taxon>Bacteria</taxon>
        <taxon>Pseudomonadati</taxon>
        <taxon>Pseudomonadota</taxon>
        <taxon>Gammaproteobacteria</taxon>
        <taxon>Chromatiales</taxon>
        <taxon>Thioalkalibacteraceae</taxon>
        <taxon>Guyparkeria</taxon>
    </lineage>
</organism>
<evidence type="ECO:0000256" key="9">
    <source>
        <dbReference type="SAM" id="Coils"/>
    </source>
</evidence>
<dbReference type="Pfam" id="PF13167">
    <property type="entry name" value="GTP-bdg_N"/>
    <property type="match status" value="1"/>
</dbReference>
<feature type="binding site" evidence="7">
    <location>
        <begin position="254"/>
        <end position="257"/>
    </location>
    <ligand>
        <name>GTP</name>
        <dbReference type="ChEBI" id="CHEBI:37565"/>
    </ligand>
</feature>
<dbReference type="SUPFAM" id="SSF52540">
    <property type="entry name" value="P-loop containing nucleoside triphosphate hydrolases"/>
    <property type="match status" value="1"/>
</dbReference>
<reference evidence="11 12" key="1">
    <citation type="submission" date="2019-11" db="EMBL/GenBank/DDBJ databases">
        <authorList>
            <person name="Zhang J."/>
            <person name="Sun C."/>
        </authorList>
    </citation>
    <scope>NUCLEOTIDE SEQUENCE [LARGE SCALE GENOMIC DNA]</scope>
    <source>
        <strain evidence="12">sp2</strain>
    </source>
</reference>
<evidence type="ECO:0000256" key="8">
    <source>
        <dbReference type="PIRSR" id="PIRSR006809-2"/>
    </source>
</evidence>
<dbReference type="InterPro" id="IPR035647">
    <property type="entry name" value="EFG_III/V"/>
</dbReference>
<keyword evidence="1 6" id="KW-0963">Cytoplasm</keyword>
<keyword evidence="2 8" id="KW-0479">Metal-binding</keyword>
<comment type="subcellular location">
    <subcellularLocation>
        <location evidence="6">Cytoplasm</location>
    </subcellularLocation>
    <text evidence="6">May associate with membranes.</text>
</comment>
<dbReference type="InterPro" id="IPR027417">
    <property type="entry name" value="P-loop_NTPase"/>
</dbReference>
<evidence type="ECO:0000256" key="4">
    <source>
        <dbReference type="ARBA" id="ARBA00022842"/>
    </source>
</evidence>
<dbReference type="HAMAP" id="MF_00900">
    <property type="entry name" value="GTPase_HflX"/>
    <property type="match status" value="1"/>
</dbReference>
<dbReference type="GO" id="GO:0003924">
    <property type="term" value="F:GTPase activity"/>
    <property type="evidence" value="ECO:0007669"/>
    <property type="project" value="UniProtKB-UniRule"/>
</dbReference>
<comment type="similarity">
    <text evidence="6">Belongs to the TRAFAC class OBG-HflX-like GTPase superfamily. HflX GTPase family.</text>
</comment>
<feature type="binding site" evidence="7">
    <location>
        <begin position="320"/>
        <end position="323"/>
    </location>
    <ligand>
        <name>GTP</name>
        <dbReference type="ChEBI" id="CHEBI:37565"/>
    </ligand>
</feature>
<comment type="cofactor">
    <cofactor evidence="8">
        <name>Mg(2+)</name>
        <dbReference type="ChEBI" id="CHEBI:18420"/>
    </cofactor>
</comment>
<dbReference type="GO" id="GO:0043022">
    <property type="term" value="F:ribosome binding"/>
    <property type="evidence" value="ECO:0007669"/>
    <property type="project" value="TreeGrafter"/>
</dbReference>
<gene>
    <name evidence="6 11" type="primary">hflX</name>
    <name evidence="11" type="ORF">GM160_09620</name>
</gene>
<dbReference type="Gene3D" id="3.40.50.11060">
    <property type="entry name" value="GTPase HflX, N-terminal domain"/>
    <property type="match status" value="1"/>
</dbReference>
<evidence type="ECO:0000256" key="2">
    <source>
        <dbReference type="ARBA" id="ARBA00022723"/>
    </source>
</evidence>
<dbReference type="Pfam" id="PF01926">
    <property type="entry name" value="MMR_HSR1"/>
    <property type="match status" value="1"/>
</dbReference>
<evidence type="ECO:0000313" key="11">
    <source>
        <dbReference type="EMBL" id="QGT79124.1"/>
    </source>
</evidence>
<dbReference type="NCBIfam" id="NF008280">
    <property type="entry name" value="PRK11058.1"/>
    <property type="match status" value="1"/>
</dbReference>
<keyword evidence="4 8" id="KW-0460">Magnesium</keyword>
<dbReference type="PROSITE" id="PS51705">
    <property type="entry name" value="G_HFLX"/>
    <property type="match status" value="1"/>
</dbReference>
<dbReference type="Proteomes" id="UP000427716">
    <property type="component" value="Chromosome"/>
</dbReference>
<dbReference type="InterPro" id="IPR030394">
    <property type="entry name" value="G_HFLX_dom"/>
</dbReference>
<dbReference type="Gene3D" id="6.10.250.2860">
    <property type="match status" value="1"/>
</dbReference>
<evidence type="ECO:0000259" key="10">
    <source>
        <dbReference type="PROSITE" id="PS51705"/>
    </source>
</evidence>
<dbReference type="SUPFAM" id="SSF54980">
    <property type="entry name" value="EF-G C-terminal domain-like"/>
    <property type="match status" value="1"/>
</dbReference>
<comment type="subunit">
    <text evidence="6">Monomer. Associates with the 50S ribosomal subunit.</text>
</comment>
<dbReference type="FunFam" id="3.40.50.11060:FF:000001">
    <property type="entry name" value="GTPase HflX"/>
    <property type="match status" value="1"/>
</dbReference>
<dbReference type="InterPro" id="IPR042108">
    <property type="entry name" value="GTPase_HflX_N_sf"/>
</dbReference>
<dbReference type="PIRSF" id="PIRSF006809">
    <property type="entry name" value="GTP-binding_hflX_prd"/>
    <property type="match status" value="1"/>
</dbReference>
<dbReference type="GO" id="GO:0005525">
    <property type="term" value="F:GTP binding"/>
    <property type="evidence" value="ECO:0007669"/>
    <property type="project" value="UniProtKB-UniRule"/>
</dbReference>
<dbReference type="GO" id="GO:0046872">
    <property type="term" value="F:metal ion binding"/>
    <property type="evidence" value="ECO:0007669"/>
    <property type="project" value="UniProtKB-KW"/>
</dbReference>
<feature type="domain" description="Hflx-type G" evidence="10">
    <location>
        <begin position="201"/>
        <end position="368"/>
    </location>
</feature>
<dbReference type="PANTHER" id="PTHR10229">
    <property type="entry name" value="GTP-BINDING PROTEIN HFLX"/>
    <property type="match status" value="1"/>
</dbReference>
<dbReference type="NCBIfam" id="TIGR03156">
    <property type="entry name" value="GTP_HflX"/>
    <property type="match status" value="1"/>
</dbReference>
<feature type="coiled-coil region" evidence="9">
    <location>
        <begin position="167"/>
        <end position="194"/>
    </location>
</feature>
<dbReference type="Gene3D" id="3.40.50.300">
    <property type="entry name" value="P-loop containing nucleotide triphosphate hydrolases"/>
    <property type="match status" value="1"/>
</dbReference>
<dbReference type="InterPro" id="IPR016496">
    <property type="entry name" value="GTPase_HflX"/>
</dbReference>
<name>A0A6I6D6J9_9GAMM</name>
<feature type="binding site" evidence="8">
    <location>
        <position position="234"/>
    </location>
    <ligand>
        <name>Mg(2+)</name>
        <dbReference type="ChEBI" id="CHEBI:18420"/>
    </ligand>
</feature>
<feature type="binding site" evidence="7">
    <location>
        <begin position="232"/>
        <end position="236"/>
    </location>
    <ligand>
        <name>GTP</name>
        <dbReference type="ChEBI" id="CHEBI:37565"/>
    </ligand>
</feature>
<evidence type="ECO:0000256" key="5">
    <source>
        <dbReference type="ARBA" id="ARBA00023134"/>
    </source>
</evidence>
<evidence type="ECO:0000256" key="3">
    <source>
        <dbReference type="ARBA" id="ARBA00022741"/>
    </source>
</evidence>
<feature type="binding site" evidence="8">
    <location>
        <position position="214"/>
    </location>
    <ligand>
        <name>Mg(2+)</name>
        <dbReference type="ChEBI" id="CHEBI:18420"/>
    </ligand>
</feature>
<dbReference type="Pfam" id="PF16360">
    <property type="entry name" value="GTP-bdg_M"/>
    <property type="match status" value="1"/>
</dbReference>
<dbReference type="KEGG" id="ghl:GM160_09620"/>
<evidence type="ECO:0000256" key="1">
    <source>
        <dbReference type="ARBA" id="ARBA00022490"/>
    </source>
</evidence>
<evidence type="ECO:0000313" key="12">
    <source>
        <dbReference type="Proteomes" id="UP000427716"/>
    </source>
</evidence>
<keyword evidence="3 6" id="KW-0547">Nucleotide-binding</keyword>
<feature type="binding site" evidence="7">
    <location>
        <begin position="346"/>
        <end position="348"/>
    </location>
    <ligand>
        <name>GTP</name>
        <dbReference type="ChEBI" id="CHEBI:37565"/>
    </ligand>
</feature>
<keyword evidence="5 6" id="KW-0342">GTP-binding</keyword>
<dbReference type="GO" id="GO:0097216">
    <property type="term" value="F:guanosine tetraphosphate binding"/>
    <property type="evidence" value="ECO:0007669"/>
    <property type="project" value="UniProtKB-ARBA"/>
</dbReference>
<dbReference type="InterPro" id="IPR025121">
    <property type="entry name" value="GTPase_HflX_N"/>
</dbReference>
<dbReference type="PRINTS" id="PR00326">
    <property type="entry name" value="GTP1OBG"/>
</dbReference>
<dbReference type="AlphaFoldDB" id="A0A6I6D6J9"/>
<accession>A0A6I6D6J9</accession>
<feature type="binding site" evidence="7">
    <location>
        <begin position="207"/>
        <end position="214"/>
    </location>
    <ligand>
        <name>GTP</name>
        <dbReference type="ChEBI" id="CHEBI:37565"/>
    </ligand>
</feature>
<dbReference type="InterPro" id="IPR006073">
    <property type="entry name" value="GTP-bd"/>
</dbReference>
<comment type="function">
    <text evidence="6">GTPase that associates with the 50S ribosomal subunit and may have a role during protein synthesis or ribosome biogenesis.</text>
</comment>
<protein>
    <recommendedName>
        <fullName evidence="6">GTPase HflX</fullName>
    </recommendedName>
    <alternativeName>
        <fullName evidence="6">GTP-binding protein HflX</fullName>
    </alternativeName>
</protein>